<dbReference type="Gene3D" id="3.30.420.10">
    <property type="entry name" value="Ribonuclease H-like superfamily/Ribonuclease H"/>
    <property type="match status" value="1"/>
</dbReference>
<organism evidence="3 4">
    <name type="scientific">Aspergillus heteromorphus CBS 117.55</name>
    <dbReference type="NCBI Taxonomy" id="1448321"/>
    <lineage>
        <taxon>Eukaryota</taxon>
        <taxon>Fungi</taxon>
        <taxon>Dikarya</taxon>
        <taxon>Ascomycota</taxon>
        <taxon>Pezizomycotina</taxon>
        <taxon>Eurotiomycetes</taxon>
        <taxon>Eurotiomycetidae</taxon>
        <taxon>Eurotiales</taxon>
        <taxon>Aspergillaceae</taxon>
        <taxon>Aspergillus</taxon>
        <taxon>Aspergillus subgen. Circumdati</taxon>
    </lineage>
</organism>
<evidence type="ECO:0000313" key="3">
    <source>
        <dbReference type="EMBL" id="PWY86174.1"/>
    </source>
</evidence>
<dbReference type="Pfam" id="PF09159">
    <property type="entry name" value="Ydc2-catalyt"/>
    <property type="match status" value="1"/>
</dbReference>
<dbReference type="SUPFAM" id="SSF53098">
    <property type="entry name" value="Ribonuclease H-like"/>
    <property type="match status" value="1"/>
</dbReference>
<name>A0A317WI65_9EURO</name>
<protein>
    <recommendedName>
        <fullName evidence="2">Mitochondrial resolvase Ydc2 catalytic domain-containing protein</fullName>
    </recommendedName>
</protein>
<dbReference type="GO" id="GO:0003676">
    <property type="term" value="F:nucleic acid binding"/>
    <property type="evidence" value="ECO:0007669"/>
    <property type="project" value="InterPro"/>
</dbReference>
<dbReference type="STRING" id="1448321.A0A317WI65"/>
<dbReference type="InterPro" id="IPR012337">
    <property type="entry name" value="RNaseH-like_sf"/>
</dbReference>
<reference evidence="3 4" key="1">
    <citation type="submission" date="2016-12" db="EMBL/GenBank/DDBJ databases">
        <title>The genomes of Aspergillus section Nigri reveals drivers in fungal speciation.</title>
        <authorList>
            <consortium name="DOE Joint Genome Institute"/>
            <person name="Vesth T.C."/>
            <person name="Nybo J."/>
            <person name="Theobald S."/>
            <person name="Brandl J."/>
            <person name="Frisvad J.C."/>
            <person name="Nielsen K.F."/>
            <person name="Lyhne E.K."/>
            <person name="Kogle M.E."/>
            <person name="Kuo A."/>
            <person name="Riley R."/>
            <person name="Clum A."/>
            <person name="Nolan M."/>
            <person name="Lipzen A."/>
            <person name="Salamov A."/>
            <person name="Henrissat B."/>
            <person name="Wiebenga A."/>
            <person name="De Vries R.P."/>
            <person name="Grigoriev I.V."/>
            <person name="Mortensen U.H."/>
            <person name="Andersen M.R."/>
            <person name="Baker S.E."/>
        </authorList>
    </citation>
    <scope>NUCLEOTIDE SEQUENCE [LARGE SCALE GENOMIC DNA]</scope>
    <source>
        <strain evidence="3 4">CBS 117.55</strain>
    </source>
</reference>
<dbReference type="AlphaFoldDB" id="A0A317WI65"/>
<dbReference type="EMBL" id="MSFL01000008">
    <property type="protein sequence ID" value="PWY86174.1"/>
    <property type="molecule type" value="Genomic_DNA"/>
</dbReference>
<evidence type="ECO:0000259" key="2">
    <source>
        <dbReference type="Pfam" id="PF09159"/>
    </source>
</evidence>
<dbReference type="InterPro" id="IPR036397">
    <property type="entry name" value="RNaseH_sf"/>
</dbReference>
<sequence length="90" mass="10307">MSGAVGVTTPGNNKEGKEKEKGKKKKKTKTKTEMELQLDEEQGERERAGELDIGKLDDLADCLLQGVTWVEWQAMRERVCREQRACLDYY</sequence>
<dbReference type="GeneID" id="37065175"/>
<comment type="caution">
    <text evidence="3">The sequence shown here is derived from an EMBL/GenBank/DDBJ whole genome shotgun (WGS) entry which is preliminary data.</text>
</comment>
<dbReference type="InterPro" id="IPR015242">
    <property type="entry name" value="Ydc2_cat"/>
</dbReference>
<dbReference type="VEuPathDB" id="FungiDB:BO70DRAFT_360994"/>
<gene>
    <name evidence="3" type="ORF">BO70DRAFT_360994</name>
</gene>
<feature type="region of interest" description="Disordered" evidence="1">
    <location>
        <begin position="1"/>
        <end position="49"/>
    </location>
</feature>
<dbReference type="Proteomes" id="UP000247233">
    <property type="component" value="Unassembled WGS sequence"/>
</dbReference>
<feature type="domain" description="Mitochondrial resolvase Ydc2 catalytic" evidence="2">
    <location>
        <begin position="20"/>
        <end position="78"/>
    </location>
</feature>
<dbReference type="RefSeq" id="XP_025400726.1">
    <property type="nucleotide sequence ID" value="XM_025542938.1"/>
</dbReference>
<accession>A0A317WI65</accession>
<evidence type="ECO:0000256" key="1">
    <source>
        <dbReference type="SAM" id="MobiDB-lite"/>
    </source>
</evidence>
<proteinExistence type="predicted"/>
<evidence type="ECO:0000313" key="4">
    <source>
        <dbReference type="Proteomes" id="UP000247233"/>
    </source>
</evidence>
<keyword evidence="4" id="KW-1185">Reference proteome</keyword>
<dbReference type="OrthoDB" id="5552842at2759"/>